<dbReference type="Proteomes" id="UP000002899">
    <property type="component" value="Chromosome II"/>
</dbReference>
<feature type="region of interest" description="Disordered" evidence="1">
    <location>
        <begin position="92"/>
        <end position="117"/>
    </location>
</feature>
<keyword evidence="4" id="KW-1185">Reference proteome</keyword>
<reference evidence="3 4" key="3">
    <citation type="journal article" date="2016" name="Sci. Rep.">
        <title>Genome-wide diversity and gene expression profiling of Babesia microti isolates identify polymorphic genes that mediate host-pathogen interactions.</title>
        <authorList>
            <person name="Silva J.C."/>
            <person name="Cornillot E."/>
            <person name="McCracken C."/>
            <person name="Usmani-Brown S."/>
            <person name="Dwivedi A."/>
            <person name="Ifeonu O.O."/>
            <person name="Crabtree J."/>
            <person name="Gotia H.T."/>
            <person name="Virji A.Z."/>
            <person name="Reynes C."/>
            <person name="Colinge J."/>
            <person name="Kumar V."/>
            <person name="Lawres L."/>
            <person name="Pazzi J.E."/>
            <person name="Pablo J.V."/>
            <person name="Hung C."/>
            <person name="Brancato J."/>
            <person name="Kumari P."/>
            <person name="Orvis J."/>
            <person name="Tretina K."/>
            <person name="Chibucos M."/>
            <person name="Ott S."/>
            <person name="Sadzewicz L."/>
            <person name="Sengamalay N."/>
            <person name="Shetty A.C."/>
            <person name="Su Q."/>
            <person name="Tallon L."/>
            <person name="Fraser C.M."/>
            <person name="Frutos R."/>
            <person name="Molina D.M."/>
            <person name="Krause P.J."/>
            <person name="Ben Mamoun C."/>
        </authorList>
    </citation>
    <scope>NUCLEOTIDE SEQUENCE [LARGE SCALE GENOMIC DNA]</scope>
    <source>
        <strain evidence="3 4">RI</strain>
    </source>
</reference>
<dbReference type="VEuPathDB" id="PiroplasmaDB:BMR1_02g01325"/>
<evidence type="ECO:0000259" key="2">
    <source>
        <dbReference type="Pfam" id="PF09429"/>
    </source>
</evidence>
<dbReference type="InterPro" id="IPR019007">
    <property type="entry name" value="Wbp11/ELF5/Saf1_N"/>
</dbReference>
<dbReference type="GeneID" id="24424050"/>
<accession>A0A1R4AA69</accession>
<name>A0A1R4AA69_BABMR</name>
<feature type="compositionally biased region" description="Basic and acidic residues" evidence="1">
    <location>
        <begin position="92"/>
        <end position="106"/>
    </location>
</feature>
<dbReference type="EMBL" id="FO082872">
    <property type="protein sequence ID" value="SJK85893.1"/>
    <property type="molecule type" value="Genomic_DNA"/>
</dbReference>
<dbReference type="Pfam" id="PF09429">
    <property type="entry name" value="Wbp11"/>
    <property type="match status" value="1"/>
</dbReference>
<dbReference type="KEGG" id="bmic:BMR1_02g01325"/>
<dbReference type="GO" id="GO:0006396">
    <property type="term" value="P:RNA processing"/>
    <property type="evidence" value="ECO:0007669"/>
    <property type="project" value="InterPro"/>
</dbReference>
<protein>
    <recommendedName>
        <fullName evidence="2">Wbp11/ELF5/Saf1 N-terminal domain-containing protein</fullName>
    </recommendedName>
</protein>
<evidence type="ECO:0000256" key="1">
    <source>
        <dbReference type="SAM" id="MobiDB-lite"/>
    </source>
</evidence>
<reference evidence="3 4" key="2">
    <citation type="journal article" date="2013" name="PLoS ONE">
        <title>Whole genome mapping and re-organization of the nuclear and mitochondrial genomes of Babesia microti isolates.</title>
        <authorList>
            <person name="Cornillot E."/>
            <person name="Dassouli A."/>
            <person name="Garg A."/>
            <person name="Pachikara N."/>
            <person name="Randazzo S."/>
            <person name="Depoix D."/>
            <person name="Carcy B."/>
            <person name="Delbecq S."/>
            <person name="Frutos R."/>
            <person name="Silva J.C."/>
            <person name="Sutton R."/>
            <person name="Krause P.J."/>
            <person name="Mamoun C.B."/>
        </authorList>
    </citation>
    <scope>NUCLEOTIDE SEQUENCE [LARGE SCALE GENOMIC DNA]</scope>
    <source>
        <strain evidence="3 4">RI</strain>
    </source>
</reference>
<proteinExistence type="predicted"/>
<organism evidence="3 4">
    <name type="scientific">Babesia microti (strain RI)</name>
    <dbReference type="NCBI Taxonomy" id="1133968"/>
    <lineage>
        <taxon>Eukaryota</taxon>
        <taxon>Sar</taxon>
        <taxon>Alveolata</taxon>
        <taxon>Apicomplexa</taxon>
        <taxon>Aconoidasida</taxon>
        <taxon>Piroplasmida</taxon>
        <taxon>Babesiidae</taxon>
        <taxon>Babesia</taxon>
    </lineage>
</organism>
<evidence type="ECO:0000313" key="4">
    <source>
        <dbReference type="Proteomes" id="UP000002899"/>
    </source>
</evidence>
<feature type="domain" description="Wbp11/ELF5/Saf1 N-terminal" evidence="2">
    <location>
        <begin position="11"/>
        <end position="81"/>
    </location>
</feature>
<reference evidence="3 4" key="1">
    <citation type="journal article" date="2012" name="Nucleic Acids Res.">
        <title>Sequencing of the smallest Apicomplexan genome from the human pathogen Babesia microti.</title>
        <authorList>
            <person name="Cornillot E."/>
            <person name="Hadj-Kaddour K."/>
            <person name="Dassouli A."/>
            <person name="Noel B."/>
            <person name="Ranwez V."/>
            <person name="Vacherie B."/>
            <person name="Augagneur Y."/>
            <person name="Bres V."/>
            <person name="Duclos A."/>
            <person name="Randazzo S."/>
            <person name="Carcy B."/>
            <person name="Debierre-Grockiego F."/>
            <person name="Delbecq S."/>
            <person name="Moubri-Menage K."/>
            <person name="Shams-Eldin H."/>
            <person name="Usmani-Brown S."/>
            <person name="Bringaud F."/>
            <person name="Wincker P."/>
            <person name="Vivares C.P."/>
            <person name="Schwarz R.T."/>
            <person name="Schetters T.P."/>
            <person name="Krause P.J."/>
            <person name="Gorenflot A."/>
            <person name="Berry V."/>
            <person name="Barbe V."/>
            <person name="Ben Mamoun C."/>
        </authorList>
    </citation>
    <scope>NUCLEOTIDE SEQUENCE [LARGE SCALE GENOMIC DNA]</scope>
    <source>
        <strain evidence="3 4">RI</strain>
    </source>
</reference>
<dbReference type="AlphaFoldDB" id="A0A1R4AA69"/>
<sequence length="372" mass="41367">MYVSVMVVEKNPVQSYHKYLKEKQKKKNVENRILQRQCNNLLATPEALKKELSELQYKSLFKKLDPQESKKLSGLECTYEQYLIKEQREQNELSAKHTLDKEDRQNSSDSSSEESDEAAVPIIIAGQEQSIDSLKTQSLCDSSDFIEKGNITDSVVDSKTDLPTKTSISNTSSIPKVPIANPMSDAKFPTNKSIIIHKTDIKDVYKDSSNTYTLPSNKRMLSSSIATNVVPPPPINAPKYSYTHGMVMNTPFPIGGYYGQPPPPPPPPPLPQHMANSMTLTSNLGVNYPSSAPNCGIINPAMRVQQPVCSVNKKAKSSSVTPSAVRIIPNLMVPLSKSGNINKIFEEAKEIQDMDKEYKNFMGEINKLQSQI</sequence>
<evidence type="ECO:0000313" key="3">
    <source>
        <dbReference type="EMBL" id="SJK85893.1"/>
    </source>
</evidence>
<dbReference type="RefSeq" id="XP_021338104.1">
    <property type="nucleotide sequence ID" value="XM_021483149.1"/>
</dbReference>